<protein>
    <submittedName>
        <fullName evidence="2">Uncharacterized protein</fullName>
    </submittedName>
</protein>
<evidence type="ECO:0000256" key="1">
    <source>
        <dbReference type="SAM" id="MobiDB-lite"/>
    </source>
</evidence>
<reference evidence="2 3" key="1">
    <citation type="submission" date="2015-11" db="EMBL/GenBank/DDBJ databases">
        <title>Genome sequences of Lysobacter enzymogenes strain C3 and Lysobacter antibioticus ATCC 29479.</title>
        <authorList>
            <person name="Kobayashi D.Y."/>
        </authorList>
    </citation>
    <scope>NUCLEOTIDE SEQUENCE [LARGE SCALE GENOMIC DNA]</scope>
    <source>
        <strain evidence="2 3">C3</strain>
    </source>
</reference>
<evidence type="ECO:0000313" key="2">
    <source>
        <dbReference type="EMBL" id="ALN59331.1"/>
    </source>
</evidence>
<dbReference type="AlphaFoldDB" id="A0A0S2DLE1"/>
<gene>
    <name evidence="2" type="ORF">GLE_3989</name>
</gene>
<dbReference type="Proteomes" id="UP000061569">
    <property type="component" value="Chromosome"/>
</dbReference>
<dbReference type="PATRIC" id="fig|69.6.peg.3926"/>
<evidence type="ECO:0000313" key="3">
    <source>
        <dbReference type="Proteomes" id="UP000061569"/>
    </source>
</evidence>
<sequence length="57" mass="5830">MEPARIGLSHPDVRSVSATYAANPGLGAAAGTARGRSRAVDRTAAAAQAARRRRLTA</sequence>
<organism evidence="2 3">
    <name type="scientific">Lysobacter enzymogenes</name>
    <dbReference type="NCBI Taxonomy" id="69"/>
    <lineage>
        <taxon>Bacteria</taxon>
        <taxon>Pseudomonadati</taxon>
        <taxon>Pseudomonadota</taxon>
        <taxon>Gammaproteobacteria</taxon>
        <taxon>Lysobacterales</taxon>
        <taxon>Lysobacteraceae</taxon>
        <taxon>Lysobacter</taxon>
    </lineage>
</organism>
<dbReference type="KEGG" id="lez:GLE_3989"/>
<feature type="region of interest" description="Disordered" evidence="1">
    <location>
        <begin position="25"/>
        <end position="57"/>
    </location>
</feature>
<dbReference type="EMBL" id="CP013140">
    <property type="protein sequence ID" value="ALN59331.1"/>
    <property type="molecule type" value="Genomic_DNA"/>
</dbReference>
<proteinExistence type="predicted"/>
<name>A0A0S2DLE1_LYSEN</name>
<accession>A0A0S2DLE1</accession>